<accession>A0A8S5LUX8</accession>
<proteinExistence type="predicted"/>
<name>A0A8S5LUX8_9CAUD</name>
<protein>
    <submittedName>
        <fullName evidence="1">Uncharacterized protein</fullName>
    </submittedName>
</protein>
<organism evidence="1">
    <name type="scientific">Siphoviridae sp. ctMsr1</name>
    <dbReference type="NCBI Taxonomy" id="2826264"/>
    <lineage>
        <taxon>Viruses</taxon>
        <taxon>Duplodnaviria</taxon>
        <taxon>Heunggongvirae</taxon>
        <taxon>Uroviricota</taxon>
        <taxon>Caudoviricetes</taxon>
    </lineage>
</organism>
<sequence>MPRRLYAISFFSFAKKLHDIIEGDNEMPRHFGRYPVLKRAPLLLAEGVISNSFFFF</sequence>
<evidence type="ECO:0000313" key="1">
    <source>
        <dbReference type="EMBL" id="DAD73809.1"/>
    </source>
</evidence>
<reference evidence="1" key="1">
    <citation type="journal article" date="2021" name="Proc. Natl. Acad. Sci. U.S.A.">
        <title>A Catalog of Tens of Thousands of Viruses from Human Metagenomes Reveals Hidden Associations with Chronic Diseases.</title>
        <authorList>
            <person name="Tisza M.J."/>
            <person name="Buck C.B."/>
        </authorList>
    </citation>
    <scope>NUCLEOTIDE SEQUENCE</scope>
    <source>
        <strain evidence="1">CtMsr1</strain>
    </source>
</reference>
<dbReference type="EMBL" id="BK014744">
    <property type="protein sequence ID" value="DAD73809.1"/>
    <property type="molecule type" value="Genomic_DNA"/>
</dbReference>